<organism evidence="2">
    <name type="scientific">Camponotus floridanus</name>
    <name type="common">Florida carpenter ant</name>
    <dbReference type="NCBI Taxonomy" id="104421"/>
    <lineage>
        <taxon>Eukaryota</taxon>
        <taxon>Metazoa</taxon>
        <taxon>Ecdysozoa</taxon>
        <taxon>Arthropoda</taxon>
        <taxon>Hexapoda</taxon>
        <taxon>Insecta</taxon>
        <taxon>Pterygota</taxon>
        <taxon>Neoptera</taxon>
        <taxon>Endopterygota</taxon>
        <taxon>Hymenoptera</taxon>
        <taxon>Apocrita</taxon>
        <taxon>Aculeata</taxon>
        <taxon>Formicoidea</taxon>
        <taxon>Formicidae</taxon>
        <taxon>Formicinae</taxon>
        <taxon>Camponotus</taxon>
    </lineage>
</organism>
<dbReference type="EMBL" id="GL444384">
    <property type="protein sequence ID" value="EFN60947.1"/>
    <property type="molecule type" value="Genomic_DNA"/>
</dbReference>
<dbReference type="PANTHER" id="PTHR46060">
    <property type="entry name" value="MARINER MOS1 TRANSPOSASE-LIKE PROTEIN"/>
    <property type="match status" value="1"/>
</dbReference>
<dbReference type="InParanoid" id="E2B042"/>
<feature type="non-terminal residue" evidence="1">
    <location>
        <position position="78"/>
    </location>
</feature>
<dbReference type="AlphaFoldDB" id="E2B042"/>
<feature type="non-terminal residue" evidence="1">
    <location>
        <position position="1"/>
    </location>
</feature>
<proteinExistence type="predicted"/>
<dbReference type="PANTHER" id="PTHR46060:SF1">
    <property type="entry name" value="MARINER MOS1 TRANSPOSASE-LIKE PROTEIN"/>
    <property type="match status" value="1"/>
</dbReference>
<name>E2B042_CAMFO</name>
<dbReference type="Gene3D" id="3.30.420.10">
    <property type="entry name" value="Ribonuclease H-like superfamily/Ribonuclease H"/>
    <property type="match status" value="1"/>
</dbReference>
<accession>E2B042</accession>
<dbReference type="GO" id="GO:0003676">
    <property type="term" value="F:nucleic acid binding"/>
    <property type="evidence" value="ECO:0007669"/>
    <property type="project" value="InterPro"/>
</dbReference>
<dbReference type="OMA" id="WQRCIDA"/>
<sequence>IGVSTVPQPPYSPDVAPADFFLFPKVKRELKGKHLETLDNIQNTTTRCLNSIPKSEFQRAYDAWKTRWQRCIDAGGDY</sequence>
<evidence type="ECO:0000313" key="2">
    <source>
        <dbReference type="Proteomes" id="UP000000311"/>
    </source>
</evidence>
<keyword evidence="2" id="KW-1185">Reference proteome</keyword>
<dbReference type="InterPro" id="IPR036397">
    <property type="entry name" value="RNaseH_sf"/>
</dbReference>
<protein>
    <submittedName>
        <fullName evidence="1">Histone-lysine N-methyltransferase SETMAR</fullName>
    </submittedName>
</protein>
<keyword evidence="1" id="KW-0808">Transferase</keyword>
<evidence type="ECO:0000313" key="1">
    <source>
        <dbReference type="EMBL" id="EFN60947.1"/>
    </source>
</evidence>
<gene>
    <name evidence="1" type="ORF">EAG_12261</name>
</gene>
<reference evidence="1 2" key="1">
    <citation type="journal article" date="2010" name="Science">
        <title>Genomic comparison of the ants Camponotus floridanus and Harpegnathos saltator.</title>
        <authorList>
            <person name="Bonasio R."/>
            <person name="Zhang G."/>
            <person name="Ye C."/>
            <person name="Mutti N.S."/>
            <person name="Fang X."/>
            <person name="Qin N."/>
            <person name="Donahue G."/>
            <person name="Yang P."/>
            <person name="Li Q."/>
            <person name="Li C."/>
            <person name="Zhang P."/>
            <person name="Huang Z."/>
            <person name="Berger S.L."/>
            <person name="Reinberg D."/>
            <person name="Wang J."/>
            <person name="Liebig J."/>
        </authorList>
    </citation>
    <scope>NUCLEOTIDE SEQUENCE [LARGE SCALE GENOMIC DNA]</scope>
    <source>
        <strain evidence="2">C129</strain>
    </source>
</reference>
<dbReference type="GO" id="GO:0008168">
    <property type="term" value="F:methyltransferase activity"/>
    <property type="evidence" value="ECO:0007669"/>
    <property type="project" value="UniProtKB-KW"/>
</dbReference>
<dbReference type="InterPro" id="IPR052709">
    <property type="entry name" value="Transposase-MT_Hybrid"/>
</dbReference>
<keyword evidence="1" id="KW-0489">Methyltransferase</keyword>
<dbReference type="Proteomes" id="UP000000311">
    <property type="component" value="Unassembled WGS sequence"/>
</dbReference>
<dbReference type="GO" id="GO:0032259">
    <property type="term" value="P:methylation"/>
    <property type="evidence" value="ECO:0007669"/>
    <property type="project" value="UniProtKB-KW"/>
</dbReference>
<dbReference type="OrthoDB" id="9974365at2759"/>